<dbReference type="SUPFAM" id="SSF53067">
    <property type="entry name" value="Actin-like ATPase domain"/>
    <property type="match status" value="1"/>
</dbReference>
<dbReference type="OrthoDB" id="2963168at2759"/>
<evidence type="ECO:0008006" key="3">
    <source>
        <dbReference type="Google" id="ProtNLM"/>
    </source>
</evidence>
<dbReference type="EMBL" id="CAJPWZ010000875">
    <property type="protein sequence ID" value="CAG2202022.1"/>
    <property type="molecule type" value="Genomic_DNA"/>
</dbReference>
<reference evidence="1" key="1">
    <citation type="submission" date="2021-03" db="EMBL/GenBank/DDBJ databases">
        <authorList>
            <person name="Bekaert M."/>
        </authorList>
    </citation>
    <scope>NUCLEOTIDE SEQUENCE</scope>
</reference>
<protein>
    <recommendedName>
        <fullName evidence="3">Heat shock 70 kDa protein 12B</fullName>
    </recommendedName>
</protein>
<dbReference type="PANTHER" id="PTHR14187:SF5">
    <property type="entry name" value="HEAT SHOCK 70 KDA PROTEIN 12A"/>
    <property type="match status" value="1"/>
</dbReference>
<keyword evidence="2" id="KW-1185">Reference proteome</keyword>
<dbReference type="Proteomes" id="UP000683360">
    <property type="component" value="Unassembled WGS sequence"/>
</dbReference>
<organism evidence="1 2">
    <name type="scientific">Mytilus edulis</name>
    <name type="common">Blue mussel</name>
    <dbReference type="NCBI Taxonomy" id="6550"/>
    <lineage>
        <taxon>Eukaryota</taxon>
        <taxon>Metazoa</taxon>
        <taxon>Spiralia</taxon>
        <taxon>Lophotrochozoa</taxon>
        <taxon>Mollusca</taxon>
        <taxon>Bivalvia</taxon>
        <taxon>Autobranchia</taxon>
        <taxon>Pteriomorphia</taxon>
        <taxon>Mytilida</taxon>
        <taxon>Mytiloidea</taxon>
        <taxon>Mytilidae</taxon>
        <taxon>Mytilinae</taxon>
        <taxon>Mytilus</taxon>
    </lineage>
</organism>
<sequence>MHAWLILLHLLSADDLIDNRQYVKVQKPWVFCAAIDIGTTYSGYAFSSKAGYAREPLTMYTSVWDGCKLFSLKTPTAVLLDSSQEFVAFGFEAEKTYSDLLAEEEHEDYYYFHSFKMLLYEKRITRNLKIKDVHDKEMEALKVFQCAIRFLKDRFLKTLSDRVKSIEEDDVFFVLTVPAIWDDSARQFMREAATMVSFWFNPGFKSFLMVSEKYFIR</sequence>
<name>A0A8S3R218_MYTED</name>
<comment type="caution">
    <text evidence="1">The sequence shown here is derived from an EMBL/GenBank/DDBJ whole genome shotgun (WGS) entry which is preliminary data.</text>
</comment>
<evidence type="ECO:0000313" key="1">
    <source>
        <dbReference type="EMBL" id="CAG2202022.1"/>
    </source>
</evidence>
<dbReference type="InterPro" id="IPR043129">
    <property type="entry name" value="ATPase_NBD"/>
</dbReference>
<dbReference type="PANTHER" id="PTHR14187">
    <property type="entry name" value="ALPHA KINASE/ELONGATION FACTOR 2 KINASE"/>
    <property type="match status" value="1"/>
</dbReference>
<dbReference type="Gene3D" id="3.30.420.40">
    <property type="match status" value="1"/>
</dbReference>
<accession>A0A8S3R218</accession>
<gene>
    <name evidence="1" type="ORF">MEDL_16619</name>
</gene>
<evidence type="ECO:0000313" key="2">
    <source>
        <dbReference type="Proteomes" id="UP000683360"/>
    </source>
</evidence>
<dbReference type="AlphaFoldDB" id="A0A8S3R218"/>
<proteinExistence type="predicted"/>